<comment type="caution">
    <text evidence="2">The sequence shown here is derived from an EMBL/GenBank/DDBJ whole genome shotgun (WGS) entry which is preliminary data.</text>
</comment>
<dbReference type="RefSeq" id="WP_269884191.1">
    <property type="nucleotide sequence ID" value="NZ_JAQAGZ010000018.1"/>
</dbReference>
<gene>
    <name evidence="2" type="ORF">O9H85_25300</name>
</gene>
<feature type="transmembrane region" description="Helical" evidence="1">
    <location>
        <begin position="31"/>
        <end position="49"/>
    </location>
</feature>
<evidence type="ECO:0000256" key="1">
    <source>
        <dbReference type="SAM" id="Phobius"/>
    </source>
</evidence>
<evidence type="ECO:0000313" key="3">
    <source>
        <dbReference type="Proteomes" id="UP001527882"/>
    </source>
</evidence>
<name>A0ABT4QFL0_9BACL</name>
<organism evidence="2 3">
    <name type="scientific">Paenibacillus gyeongsangnamensis</name>
    <dbReference type="NCBI Taxonomy" id="3388067"/>
    <lineage>
        <taxon>Bacteria</taxon>
        <taxon>Bacillati</taxon>
        <taxon>Bacillota</taxon>
        <taxon>Bacilli</taxon>
        <taxon>Bacillales</taxon>
        <taxon>Paenibacillaceae</taxon>
        <taxon>Paenibacillus</taxon>
    </lineage>
</organism>
<dbReference type="PROSITE" id="PS51257">
    <property type="entry name" value="PROKAR_LIPOPROTEIN"/>
    <property type="match status" value="1"/>
</dbReference>
<keyword evidence="3" id="KW-1185">Reference proteome</keyword>
<dbReference type="EMBL" id="JAQAGZ010000018">
    <property type="protein sequence ID" value="MCZ8515667.1"/>
    <property type="molecule type" value="Genomic_DNA"/>
</dbReference>
<evidence type="ECO:0008006" key="4">
    <source>
        <dbReference type="Google" id="ProtNLM"/>
    </source>
</evidence>
<evidence type="ECO:0000313" key="2">
    <source>
        <dbReference type="EMBL" id="MCZ8515667.1"/>
    </source>
</evidence>
<dbReference type="Proteomes" id="UP001527882">
    <property type="component" value="Unassembled WGS sequence"/>
</dbReference>
<keyword evidence="1" id="KW-0472">Membrane</keyword>
<proteinExistence type="predicted"/>
<keyword evidence="1" id="KW-0812">Transmembrane</keyword>
<keyword evidence="1" id="KW-1133">Transmembrane helix</keyword>
<reference evidence="2 3" key="1">
    <citation type="submission" date="2022-12" db="EMBL/GenBank/DDBJ databases">
        <title>Draft genome sequence of Paenibacillus sp. dW9.</title>
        <authorList>
            <person name="Choi E.-W."/>
            <person name="Kim D.-U."/>
        </authorList>
    </citation>
    <scope>NUCLEOTIDE SEQUENCE [LARGE SCALE GENOMIC DNA]</scope>
    <source>
        <strain evidence="3">dW9</strain>
    </source>
</reference>
<protein>
    <recommendedName>
        <fullName evidence="4">DUF58 domain-containing protein</fullName>
    </recommendedName>
</protein>
<sequence length="187" mass="20827">MSKRKALLLAGSVIAFGILIACAVHFESTEYLYIASALPILIVLLLPDIRQNQFIVLKKNSGIRLIKQTEGQETLLVIEFTPGSILWDRTMLYFDLNQLSEARPVSKSSEPSASLSVLSFDLSLHPRKPNWIGIRLNQISERTRSLSYTTEEVTRLVIRMSDLEETAVQMLNHTGASAPGKSKSLQA</sequence>
<accession>A0ABT4QFL0</accession>